<evidence type="ECO:0000313" key="1">
    <source>
        <dbReference type="EMBL" id="GLK98758.1"/>
    </source>
</evidence>
<reference evidence="1" key="1">
    <citation type="journal article" date="2014" name="Int. J. Syst. Evol. Microbiol.">
        <title>Complete genome sequence of Corynebacterium casei LMG S-19264T (=DSM 44701T), isolated from a smear-ripened cheese.</title>
        <authorList>
            <consortium name="US DOE Joint Genome Institute (JGI-PGF)"/>
            <person name="Walter F."/>
            <person name="Albersmeier A."/>
            <person name="Kalinowski J."/>
            <person name="Ruckert C."/>
        </authorList>
    </citation>
    <scope>NUCLEOTIDE SEQUENCE</scope>
    <source>
        <strain evidence="1">VKM Ac-1321</strain>
    </source>
</reference>
<comment type="caution">
    <text evidence="1">The sequence shown here is derived from an EMBL/GenBank/DDBJ whole genome shotgun (WGS) entry which is preliminary data.</text>
</comment>
<dbReference type="AlphaFoldDB" id="A0A9W6KDI2"/>
<reference evidence="1" key="2">
    <citation type="submission" date="2023-01" db="EMBL/GenBank/DDBJ databases">
        <authorList>
            <person name="Sun Q."/>
            <person name="Evtushenko L."/>
        </authorList>
    </citation>
    <scope>NUCLEOTIDE SEQUENCE</scope>
    <source>
        <strain evidence="1">VKM Ac-1321</strain>
    </source>
</reference>
<sequence length="59" mass="6290">MPRAPGRTWRAAAVARAGAGWLVTARHPARGYASLRATVTDGDGNSVRRTVLRAYQIGV</sequence>
<protein>
    <submittedName>
        <fullName evidence="1">Uncharacterized protein</fullName>
    </submittedName>
</protein>
<proteinExistence type="predicted"/>
<keyword evidence="2" id="KW-1185">Reference proteome</keyword>
<accession>A0A9W6KDI2</accession>
<gene>
    <name evidence="1" type="ORF">GCM10017581_004990</name>
</gene>
<dbReference type="EMBL" id="BSFP01000002">
    <property type="protein sequence ID" value="GLK98758.1"/>
    <property type="molecule type" value="Genomic_DNA"/>
</dbReference>
<dbReference type="Proteomes" id="UP001143480">
    <property type="component" value="Unassembled WGS sequence"/>
</dbReference>
<organism evidence="1 2">
    <name type="scientific">Dactylosporangium matsuzakiense</name>
    <dbReference type="NCBI Taxonomy" id="53360"/>
    <lineage>
        <taxon>Bacteria</taxon>
        <taxon>Bacillati</taxon>
        <taxon>Actinomycetota</taxon>
        <taxon>Actinomycetes</taxon>
        <taxon>Micromonosporales</taxon>
        <taxon>Micromonosporaceae</taxon>
        <taxon>Dactylosporangium</taxon>
    </lineage>
</organism>
<evidence type="ECO:0000313" key="2">
    <source>
        <dbReference type="Proteomes" id="UP001143480"/>
    </source>
</evidence>
<name>A0A9W6KDI2_9ACTN</name>